<name>A0ABP3Q7P5_9PROT</name>
<accession>A0ABP3Q7P5</accession>
<sequence length="117" mass="12325">MPVGASETAGWRKAGGRPQVRGCALVCSVKLRYDPLRHRGEAVLTPAGTPLAAAAAHVLLAVASACSPDPRYCSPQPDRFERNRSTARENDREVHPIGGVVLTAVAAATALAGYRCY</sequence>
<reference evidence="2" key="1">
    <citation type="journal article" date="2019" name="Int. J. Syst. Evol. Microbiol.">
        <title>The Global Catalogue of Microorganisms (GCM) 10K type strain sequencing project: providing services to taxonomists for standard genome sequencing and annotation.</title>
        <authorList>
            <consortium name="The Broad Institute Genomics Platform"/>
            <consortium name="The Broad Institute Genome Sequencing Center for Infectious Disease"/>
            <person name="Wu L."/>
            <person name="Ma J."/>
        </authorList>
    </citation>
    <scope>NUCLEOTIDE SEQUENCE [LARGE SCALE GENOMIC DNA]</scope>
    <source>
        <strain evidence="2">JCM 9933</strain>
    </source>
</reference>
<keyword evidence="2" id="KW-1185">Reference proteome</keyword>
<evidence type="ECO:0000313" key="1">
    <source>
        <dbReference type="EMBL" id="GAA0580621.1"/>
    </source>
</evidence>
<organism evidence="1 2">
    <name type="scientific">Craurococcus roseus</name>
    <dbReference type="NCBI Taxonomy" id="77585"/>
    <lineage>
        <taxon>Bacteria</taxon>
        <taxon>Pseudomonadati</taxon>
        <taxon>Pseudomonadota</taxon>
        <taxon>Alphaproteobacteria</taxon>
        <taxon>Acetobacterales</taxon>
        <taxon>Acetobacteraceae</taxon>
        <taxon>Craurococcus</taxon>
    </lineage>
</organism>
<proteinExistence type="predicted"/>
<evidence type="ECO:0000313" key="2">
    <source>
        <dbReference type="Proteomes" id="UP001501588"/>
    </source>
</evidence>
<dbReference type="Proteomes" id="UP001501588">
    <property type="component" value="Unassembled WGS sequence"/>
</dbReference>
<gene>
    <name evidence="1" type="ORF">GCM10009416_18820</name>
</gene>
<comment type="caution">
    <text evidence="1">The sequence shown here is derived from an EMBL/GenBank/DDBJ whole genome shotgun (WGS) entry which is preliminary data.</text>
</comment>
<protein>
    <submittedName>
        <fullName evidence="1">Uncharacterized protein</fullName>
    </submittedName>
</protein>
<dbReference type="EMBL" id="BAAAFZ010000021">
    <property type="protein sequence ID" value="GAA0580621.1"/>
    <property type="molecule type" value="Genomic_DNA"/>
</dbReference>